<dbReference type="Pfam" id="PF01740">
    <property type="entry name" value="STAS"/>
    <property type="match status" value="1"/>
</dbReference>
<dbReference type="GO" id="GO:0043856">
    <property type="term" value="F:anti-sigma factor antagonist activity"/>
    <property type="evidence" value="ECO:0007669"/>
    <property type="project" value="InterPro"/>
</dbReference>
<dbReference type="Proteomes" id="UP000246050">
    <property type="component" value="Unassembled WGS sequence"/>
</dbReference>
<evidence type="ECO:0000313" key="6">
    <source>
        <dbReference type="Proteomes" id="UP000246050"/>
    </source>
</evidence>
<evidence type="ECO:0000256" key="2">
    <source>
        <dbReference type="RuleBase" id="RU003749"/>
    </source>
</evidence>
<feature type="region of interest" description="Disordered" evidence="3">
    <location>
        <begin position="127"/>
        <end position="149"/>
    </location>
</feature>
<name>A0A317DDA6_9ACTN</name>
<organism evidence="5 6">
    <name type="scientific">Micromonospora sicca</name>
    <dbReference type="NCBI Taxonomy" id="2202420"/>
    <lineage>
        <taxon>Bacteria</taxon>
        <taxon>Bacillati</taxon>
        <taxon>Actinomycetota</taxon>
        <taxon>Actinomycetes</taxon>
        <taxon>Micromonosporales</taxon>
        <taxon>Micromonosporaceae</taxon>
        <taxon>Micromonospora</taxon>
    </lineage>
</organism>
<dbReference type="SUPFAM" id="SSF52091">
    <property type="entry name" value="SpoIIaa-like"/>
    <property type="match status" value="1"/>
</dbReference>
<evidence type="ECO:0000313" key="5">
    <source>
        <dbReference type="EMBL" id="PWR12811.1"/>
    </source>
</evidence>
<sequence length="149" mass="15459">MTQGSSSSPVGGRRSEAGELTIEAVRRGSWVRLRLRGEVDVATAGLVYDEVLAALRSVTVRHVELDLAGLTFIDSAGMRTLVACHRAVHVRGGTLTVISIPPSVRRQLFAAGLLGLLAGTSDVATLPDPAASQTDSPGACAAAEVSRAR</sequence>
<accession>A0A317DDA6</accession>
<dbReference type="EMBL" id="QGKS01000282">
    <property type="protein sequence ID" value="PWR12811.1"/>
    <property type="molecule type" value="Genomic_DNA"/>
</dbReference>
<comment type="similarity">
    <text evidence="1 2">Belongs to the anti-sigma-factor antagonist family.</text>
</comment>
<evidence type="ECO:0000259" key="4">
    <source>
        <dbReference type="PROSITE" id="PS50801"/>
    </source>
</evidence>
<evidence type="ECO:0000256" key="1">
    <source>
        <dbReference type="ARBA" id="ARBA00009013"/>
    </source>
</evidence>
<dbReference type="PROSITE" id="PS50801">
    <property type="entry name" value="STAS"/>
    <property type="match status" value="1"/>
</dbReference>
<dbReference type="InterPro" id="IPR003658">
    <property type="entry name" value="Anti-sigma_ant"/>
</dbReference>
<reference evidence="5 6" key="1">
    <citation type="submission" date="2018-05" db="EMBL/GenBank/DDBJ databases">
        <title>Micromonosporas from Atacama Desert.</title>
        <authorList>
            <person name="Carro L."/>
            <person name="Golinska P."/>
            <person name="Klenk H.-P."/>
            <person name="Goodfellow M."/>
        </authorList>
    </citation>
    <scope>NUCLEOTIDE SEQUENCE [LARGE SCALE GENOMIC DNA]</scope>
    <source>
        <strain evidence="5 6">4G51</strain>
    </source>
</reference>
<dbReference type="PANTHER" id="PTHR33495:SF2">
    <property type="entry name" value="ANTI-SIGMA FACTOR ANTAGONIST TM_1081-RELATED"/>
    <property type="match status" value="1"/>
</dbReference>
<gene>
    <name evidence="5" type="ORF">DKT69_22945</name>
</gene>
<dbReference type="AlphaFoldDB" id="A0A317DDA6"/>
<feature type="domain" description="STAS" evidence="4">
    <location>
        <begin position="20"/>
        <end position="134"/>
    </location>
</feature>
<dbReference type="NCBIfam" id="TIGR00377">
    <property type="entry name" value="ant_ant_sig"/>
    <property type="match status" value="1"/>
</dbReference>
<dbReference type="Gene3D" id="3.30.750.24">
    <property type="entry name" value="STAS domain"/>
    <property type="match status" value="1"/>
</dbReference>
<dbReference type="InterPro" id="IPR036513">
    <property type="entry name" value="STAS_dom_sf"/>
</dbReference>
<dbReference type="PANTHER" id="PTHR33495">
    <property type="entry name" value="ANTI-SIGMA FACTOR ANTAGONIST TM_1081-RELATED-RELATED"/>
    <property type="match status" value="1"/>
</dbReference>
<dbReference type="InterPro" id="IPR002645">
    <property type="entry name" value="STAS_dom"/>
</dbReference>
<dbReference type="CDD" id="cd07043">
    <property type="entry name" value="STAS_anti-anti-sigma_factors"/>
    <property type="match status" value="1"/>
</dbReference>
<proteinExistence type="inferred from homology"/>
<evidence type="ECO:0000256" key="3">
    <source>
        <dbReference type="SAM" id="MobiDB-lite"/>
    </source>
</evidence>
<comment type="caution">
    <text evidence="5">The sequence shown here is derived from an EMBL/GenBank/DDBJ whole genome shotgun (WGS) entry which is preliminary data.</text>
</comment>
<protein>
    <recommendedName>
        <fullName evidence="2">Anti-sigma factor antagonist</fullName>
    </recommendedName>
</protein>